<evidence type="ECO:0000256" key="2">
    <source>
        <dbReference type="ARBA" id="ARBA00010139"/>
    </source>
</evidence>
<evidence type="ECO:0000256" key="1">
    <source>
        <dbReference type="ARBA" id="ARBA00001974"/>
    </source>
</evidence>
<reference evidence="8 9" key="1">
    <citation type="submission" date="2016-03" db="EMBL/GenBank/DDBJ databases">
        <authorList>
            <person name="Ploux O."/>
        </authorList>
    </citation>
    <scope>NUCLEOTIDE SEQUENCE [LARGE SCALE GENOMIC DNA]</scope>
    <source>
        <strain evidence="8 9">UAMH 11012</strain>
    </source>
</reference>
<evidence type="ECO:0000313" key="8">
    <source>
        <dbReference type="EMBL" id="CZR69252.1"/>
    </source>
</evidence>
<sequence length="535" mass="60738">MGSIEQQQYDAIVVGAGFGGCHALRTLRERGYKSLVLDNAADLGGVWYWNRYPGARVDSKVPLYEFSDKDLWGDWSWSVKYPGQSEIQEYFQHVESKLHLKKDIRFNTTVTAAEFDDINNQWHVHTKDGSVFVSRFFILCTGSFSEPYIPKFEGLDTFAGPKFHTSAWPHGGINYKNKRVGVVGNASSGLQTIQEIAPDVKHLTVFQQSPTFALPMRQTKLTSNFQDKSKYPQIFEARKNNFAGIDRQFNPQSALAVSNEERTKFFEELWEEGGLLFWLANYQDIIMNMEANKYAYAFWRSKVLPRIKKLEVAEILAPEVPPYFFGTKRATLEQRYYEVYNQDNVNLINTRANPIKYVVPQGIITEDNTFHELDILVLATGFDSVTGGLLAIDIKGLNGQTLREKWAHGTWTSLGVMASGFPNMFFTYGPQGPTTFCNGPTCAELQGEWVVSSMDFMREKGLTFLNPDARSEKTWRDHVNMVGNMSLLPLTESEYMGTNIPGKTKEMLNYLGGVPDYVQKCNYLLASGFEGFDIK</sequence>
<evidence type="ECO:0000256" key="3">
    <source>
        <dbReference type="ARBA" id="ARBA00022630"/>
    </source>
</evidence>
<evidence type="ECO:0000256" key="4">
    <source>
        <dbReference type="ARBA" id="ARBA00022827"/>
    </source>
</evidence>
<dbReference type="AlphaFoldDB" id="A0A1L7XW26"/>
<dbReference type="SUPFAM" id="SSF51905">
    <property type="entry name" value="FAD/NAD(P)-binding domain"/>
    <property type="match status" value="2"/>
</dbReference>
<dbReference type="PANTHER" id="PTHR43098">
    <property type="entry name" value="L-ORNITHINE N(5)-MONOOXYGENASE-RELATED"/>
    <property type="match status" value="1"/>
</dbReference>
<proteinExistence type="inferred from homology"/>
<dbReference type="Pfam" id="PF00743">
    <property type="entry name" value="FMO-like"/>
    <property type="match status" value="1"/>
</dbReference>
<dbReference type="EMBL" id="FJOG01000067">
    <property type="protein sequence ID" value="CZR69252.1"/>
    <property type="molecule type" value="Genomic_DNA"/>
</dbReference>
<organism evidence="8 9">
    <name type="scientific">Phialocephala subalpina</name>
    <dbReference type="NCBI Taxonomy" id="576137"/>
    <lineage>
        <taxon>Eukaryota</taxon>
        <taxon>Fungi</taxon>
        <taxon>Dikarya</taxon>
        <taxon>Ascomycota</taxon>
        <taxon>Pezizomycotina</taxon>
        <taxon>Leotiomycetes</taxon>
        <taxon>Helotiales</taxon>
        <taxon>Mollisiaceae</taxon>
        <taxon>Phialocephala</taxon>
        <taxon>Phialocephala fortinii species complex</taxon>
    </lineage>
</organism>
<gene>
    <name evidence="8" type="ORF">PAC_19152</name>
</gene>
<keyword evidence="9" id="KW-1185">Reference proteome</keyword>
<evidence type="ECO:0000256" key="5">
    <source>
        <dbReference type="ARBA" id="ARBA00022857"/>
    </source>
</evidence>
<keyword evidence="6" id="KW-0560">Oxidoreductase</keyword>
<dbReference type="Proteomes" id="UP000184330">
    <property type="component" value="Unassembled WGS sequence"/>
</dbReference>
<dbReference type="InterPro" id="IPR036188">
    <property type="entry name" value="FAD/NAD-bd_sf"/>
</dbReference>
<dbReference type="GO" id="GO:0004499">
    <property type="term" value="F:N,N-dimethylaniline monooxygenase activity"/>
    <property type="evidence" value="ECO:0007669"/>
    <property type="project" value="InterPro"/>
</dbReference>
<comment type="cofactor">
    <cofactor evidence="1">
        <name>FAD</name>
        <dbReference type="ChEBI" id="CHEBI:57692"/>
    </cofactor>
</comment>
<dbReference type="OrthoDB" id="66881at2759"/>
<dbReference type="Gene3D" id="3.50.50.60">
    <property type="entry name" value="FAD/NAD(P)-binding domain"/>
    <property type="match status" value="2"/>
</dbReference>
<evidence type="ECO:0000313" key="9">
    <source>
        <dbReference type="Proteomes" id="UP000184330"/>
    </source>
</evidence>
<accession>A0A1L7XW26</accession>
<dbReference type="PANTHER" id="PTHR43098:SF3">
    <property type="entry name" value="L-ORNITHINE N(5)-MONOOXYGENASE-RELATED"/>
    <property type="match status" value="1"/>
</dbReference>
<protein>
    <submittedName>
        <fullName evidence="8">Related to monooxigenase</fullName>
    </submittedName>
</protein>
<comment type="similarity">
    <text evidence="2">Belongs to the FAD-binding monooxygenase family.</text>
</comment>
<keyword evidence="7" id="KW-0503">Monooxygenase</keyword>
<name>A0A1L7XW26_9HELO</name>
<evidence type="ECO:0000256" key="7">
    <source>
        <dbReference type="ARBA" id="ARBA00023033"/>
    </source>
</evidence>
<dbReference type="InterPro" id="IPR050775">
    <property type="entry name" value="FAD-binding_Monooxygenases"/>
</dbReference>
<keyword evidence="3" id="KW-0285">Flavoprotein</keyword>
<evidence type="ECO:0000256" key="6">
    <source>
        <dbReference type="ARBA" id="ARBA00023002"/>
    </source>
</evidence>
<keyword evidence="4" id="KW-0274">FAD</keyword>
<dbReference type="InterPro" id="IPR020946">
    <property type="entry name" value="Flavin_mOase-like"/>
</dbReference>
<dbReference type="GO" id="GO:0050661">
    <property type="term" value="F:NADP binding"/>
    <property type="evidence" value="ECO:0007669"/>
    <property type="project" value="InterPro"/>
</dbReference>
<dbReference type="GO" id="GO:0050660">
    <property type="term" value="F:flavin adenine dinucleotide binding"/>
    <property type="evidence" value="ECO:0007669"/>
    <property type="project" value="InterPro"/>
</dbReference>
<keyword evidence="5" id="KW-0521">NADP</keyword>